<comment type="caution">
    <text evidence="1">The sequence shown here is derived from an EMBL/GenBank/DDBJ whole genome shotgun (WGS) entry which is preliminary data.</text>
</comment>
<organism evidence="1 2">
    <name type="scientific">Sphingomonas sanxanigenens</name>
    <dbReference type="NCBI Taxonomy" id="397260"/>
    <lineage>
        <taxon>Bacteria</taxon>
        <taxon>Pseudomonadati</taxon>
        <taxon>Pseudomonadota</taxon>
        <taxon>Alphaproteobacteria</taxon>
        <taxon>Sphingomonadales</taxon>
        <taxon>Sphingomonadaceae</taxon>
        <taxon>Sphingomonas</taxon>
    </lineage>
</organism>
<evidence type="ECO:0000313" key="2">
    <source>
        <dbReference type="Proteomes" id="UP000249066"/>
    </source>
</evidence>
<reference evidence="1 2" key="1">
    <citation type="submission" date="2017-08" db="EMBL/GenBank/DDBJ databases">
        <title>Infants hospitalized years apart are colonized by the same room-sourced microbial strains.</title>
        <authorList>
            <person name="Brooks B."/>
            <person name="Olm M.R."/>
            <person name="Firek B.A."/>
            <person name="Baker R."/>
            <person name="Thomas B.C."/>
            <person name="Morowitz M.J."/>
            <person name="Banfield J.F."/>
        </authorList>
    </citation>
    <scope>NUCLEOTIDE SEQUENCE [LARGE SCALE GENOMIC DNA]</scope>
    <source>
        <strain evidence="1">S2_018_000_R2_101</strain>
    </source>
</reference>
<sequence length="413" mass="45613">MWGLSVVAEDDVRTGGMIMEALAPRPRIAFICAGDPLEIRTWSGTPHHMLEALSAEFDVVHVVREPWPRWFSNLRGLLRRVSGRRIDIYWSPFWTRLAGRKAIDEITGSGADIAFAVAVTPITAQLTRIMPTVFVSDATQAVMIDYNPFFFSLLPGLKRSAYKLETQAIRDSIAAFFPSAWAYGSAVGEHRGDPAHVFQVHWGANMEARGFTRPEERAKDAWRLLFVGVNWQGKGGDIAVEAVQAMRRAGYNVHLDVVGSAPSSPPPAIEGVTFHGFLNKHVPADAERLAALFRSAHLFILPTQFEALGIVISEAASYALPSIAYRTGGLPSNVEGGRTGILIEPGAPAADFAREMIALLNDTERYEAMCYAALELSRNKLNWPTWARRVREAVESRVNRRAPQGKREVASVH</sequence>
<protein>
    <recommendedName>
        <fullName evidence="3">Glycosyl transferase family 1 domain-containing protein</fullName>
    </recommendedName>
</protein>
<dbReference type="SUPFAM" id="SSF53756">
    <property type="entry name" value="UDP-Glycosyltransferase/glycogen phosphorylase"/>
    <property type="match status" value="1"/>
</dbReference>
<dbReference type="Pfam" id="PF13692">
    <property type="entry name" value="Glyco_trans_1_4"/>
    <property type="match status" value="1"/>
</dbReference>
<dbReference type="CDD" id="cd03801">
    <property type="entry name" value="GT4_PimA-like"/>
    <property type="match status" value="1"/>
</dbReference>
<evidence type="ECO:0000313" key="1">
    <source>
        <dbReference type="EMBL" id="PZO89846.1"/>
    </source>
</evidence>
<dbReference type="Gene3D" id="3.40.50.2000">
    <property type="entry name" value="Glycogen Phosphorylase B"/>
    <property type="match status" value="1"/>
</dbReference>
<dbReference type="PANTHER" id="PTHR12526">
    <property type="entry name" value="GLYCOSYLTRANSFERASE"/>
    <property type="match status" value="1"/>
</dbReference>
<accession>A0A2W5A949</accession>
<proteinExistence type="predicted"/>
<evidence type="ECO:0008006" key="3">
    <source>
        <dbReference type="Google" id="ProtNLM"/>
    </source>
</evidence>
<dbReference type="PANTHER" id="PTHR12526:SF637">
    <property type="entry name" value="GLYCOSYLTRANSFERASE EPSF-RELATED"/>
    <property type="match status" value="1"/>
</dbReference>
<gene>
    <name evidence="1" type="ORF">DI623_08860</name>
</gene>
<dbReference type="Proteomes" id="UP000249066">
    <property type="component" value="Unassembled WGS sequence"/>
</dbReference>
<name>A0A2W5A949_9SPHN</name>
<dbReference type="EMBL" id="QFNN01000044">
    <property type="protein sequence ID" value="PZO89846.1"/>
    <property type="molecule type" value="Genomic_DNA"/>
</dbReference>
<dbReference type="AlphaFoldDB" id="A0A2W5A949"/>